<dbReference type="OrthoDB" id="9800974at2"/>
<dbReference type="Pfam" id="PF08533">
    <property type="entry name" value="Glyco_hydro_42C"/>
    <property type="match status" value="1"/>
</dbReference>
<accession>A0A4R1QYK7</accession>
<evidence type="ECO:0000259" key="10">
    <source>
        <dbReference type="Pfam" id="PF02449"/>
    </source>
</evidence>
<dbReference type="InterPro" id="IPR013780">
    <property type="entry name" value="Glyco_hydro_b"/>
</dbReference>
<feature type="domain" description="Beta-galactosidase trimerisation" evidence="11">
    <location>
        <begin position="400"/>
        <end position="600"/>
    </location>
</feature>
<feature type="binding site" evidence="9">
    <location>
        <position position="164"/>
    </location>
    <ligand>
        <name>Zn(2+)</name>
        <dbReference type="ChEBI" id="CHEBI:29105"/>
    </ligand>
</feature>
<dbReference type="EMBL" id="SLUO01000007">
    <property type="protein sequence ID" value="TCL57930.1"/>
    <property type="molecule type" value="Genomic_DNA"/>
</dbReference>
<dbReference type="SUPFAM" id="SSF51445">
    <property type="entry name" value="(Trans)glycosidases"/>
    <property type="match status" value="1"/>
</dbReference>
<evidence type="ECO:0000256" key="9">
    <source>
        <dbReference type="PIRSR" id="PIRSR001084-3"/>
    </source>
</evidence>
<feature type="binding site" evidence="8">
    <location>
        <position position="317"/>
    </location>
    <ligand>
        <name>substrate</name>
    </ligand>
</feature>
<keyword evidence="5 6" id="KW-0326">Glycosidase</keyword>
<feature type="binding site" evidence="9">
    <location>
        <position position="114"/>
    </location>
    <ligand>
        <name>Zn(2+)</name>
        <dbReference type="ChEBI" id="CHEBI:29105"/>
    </ligand>
</feature>
<dbReference type="RefSeq" id="WP_031390854.1">
    <property type="nucleotide sequence ID" value="NZ_JPNB01000002.1"/>
</dbReference>
<feature type="domain" description="Beta-galactosidase C-terminal" evidence="12">
    <location>
        <begin position="613"/>
        <end position="666"/>
    </location>
</feature>
<feature type="binding site" evidence="9">
    <location>
        <position position="159"/>
    </location>
    <ligand>
        <name>Zn(2+)</name>
        <dbReference type="ChEBI" id="CHEBI:29105"/>
    </ligand>
</feature>
<dbReference type="Gene3D" id="3.20.20.80">
    <property type="entry name" value="Glycosidases"/>
    <property type="match status" value="1"/>
</dbReference>
<sequence length="669" mass="77223">MELKNMLHGGDYNPEQWLDCPEILKEDIELMKKAHVNCVTLGVFSWAVLEPEEGVFHFGWLKEIIDNLYENGISTILATPTGAMPHWMTAKYPEIMQVGADGRRNLPGKRHNFCYTSAKMREKTRIIDKKLAEELGNHPAVVLWHISNELGGNFGDGSCHCDECNAAFRRWLKDKYGSLKELNKAWWTTFWSHIYTDWEQIHSPVPNGENLLHGLNLDWRRFVTYQMTDFCQWEIGSVREYSELPATTNFMFFFKSLDYYELHKCMDVVSWDSYPFWHKSKDEVPVAVKTAAVHSMMRSMKKKPFLLMESTPSCINWRVSNPVKRPQMHMLSSMQAVAHGSDSVQYFQWRKGRGSFEKFHGAVLDHRNKDNTRTFRDVTEVGKRLKEIGQKVLVTCNKPKAAIVFDWENWWAVEDATGPRLDIDYVKTFLTHFRAFWEAGMDVDVINMDYDLADYELIAAPLNYLYKEGYAKRVEEFVRNGGSYVTTYWSGIVNETDLCFTGEHPLKEVLGIRQEEIDAPGEEFANCIVYHNNSYSMGGLCEIVHAEGAKVLSVYEKEYYKGYPAVTRNDFGQGTAYYLAAETSQDFLNLFYRERGKERGIVNPLSEMLPYGVTVSVRKGEQDLVFLQNFNDDKVTVEIGNQWKDADTGEGVEGKIELVPFECRILMKA</sequence>
<dbReference type="GO" id="GO:0004565">
    <property type="term" value="F:beta-galactosidase activity"/>
    <property type="evidence" value="ECO:0007669"/>
    <property type="project" value="UniProtKB-EC"/>
</dbReference>
<feature type="binding site" evidence="8">
    <location>
        <position position="148"/>
    </location>
    <ligand>
        <name>substrate</name>
    </ligand>
</feature>
<evidence type="ECO:0000256" key="5">
    <source>
        <dbReference type="ARBA" id="ARBA00023295"/>
    </source>
</evidence>
<evidence type="ECO:0000259" key="12">
    <source>
        <dbReference type="Pfam" id="PF08533"/>
    </source>
</evidence>
<dbReference type="PANTHER" id="PTHR36447:SF1">
    <property type="entry name" value="BETA-GALACTOSIDASE GANA"/>
    <property type="match status" value="1"/>
</dbReference>
<name>A0A4R1QYK7_9FIRM</name>
<organism evidence="13 14">
    <name type="scientific">Kineothrix alysoides</name>
    <dbReference type="NCBI Taxonomy" id="1469948"/>
    <lineage>
        <taxon>Bacteria</taxon>
        <taxon>Bacillati</taxon>
        <taxon>Bacillota</taxon>
        <taxon>Clostridia</taxon>
        <taxon>Lachnospirales</taxon>
        <taxon>Lachnospiraceae</taxon>
        <taxon>Kineothrix</taxon>
    </lineage>
</organism>
<dbReference type="STRING" id="1469948.GCA_000732725_02164"/>
<evidence type="ECO:0000256" key="8">
    <source>
        <dbReference type="PIRSR" id="PIRSR001084-2"/>
    </source>
</evidence>
<keyword evidence="9" id="KW-0479">Metal-binding</keyword>
<feature type="binding site" evidence="8">
    <location>
        <position position="110"/>
    </location>
    <ligand>
        <name>substrate</name>
    </ligand>
</feature>
<feature type="binding site" evidence="9">
    <location>
        <position position="161"/>
    </location>
    <ligand>
        <name>Zn(2+)</name>
        <dbReference type="ChEBI" id="CHEBI:29105"/>
    </ligand>
</feature>
<evidence type="ECO:0000256" key="4">
    <source>
        <dbReference type="ARBA" id="ARBA00022801"/>
    </source>
</evidence>
<comment type="caution">
    <text evidence="13">The sequence shown here is derived from an EMBL/GenBank/DDBJ whole genome shotgun (WGS) entry which is preliminary data.</text>
</comment>
<feature type="active site" description="Proton donor" evidence="7">
    <location>
        <position position="149"/>
    </location>
</feature>
<protein>
    <recommendedName>
        <fullName evidence="3 6">Beta-galactosidase</fullName>
        <shortName evidence="6">Beta-gal</shortName>
        <ecNumber evidence="3 6">3.2.1.23</ecNumber>
    </recommendedName>
</protein>
<evidence type="ECO:0000256" key="7">
    <source>
        <dbReference type="PIRSR" id="PIRSR001084-1"/>
    </source>
</evidence>
<dbReference type="Gene3D" id="2.60.40.1180">
    <property type="entry name" value="Golgi alpha-mannosidase II"/>
    <property type="match status" value="1"/>
</dbReference>
<comment type="catalytic activity">
    <reaction evidence="1 6">
        <text>Hydrolysis of terminal non-reducing beta-D-galactose residues in beta-D-galactosides.</text>
        <dbReference type="EC" id="3.2.1.23"/>
    </reaction>
</comment>
<evidence type="ECO:0000256" key="1">
    <source>
        <dbReference type="ARBA" id="ARBA00001412"/>
    </source>
</evidence>
<dbReference type="InterPro" id="IPR013738">
    <property type="entry name" value="Beta_galactosidase_Trimer"/>
</dbReference>
<dbReference type="InterPro" id="IPR029062">
    <property type="entry name" value="Class_I_gatase-like"/>
</dbReference>
<reference evidence="13 14" key="1">
    <citation type="submission" date="2019-03" db="EMBL/GenBank/DDBJ databases">
        <title>Genomic Encyclopedia of Type Strains, Phase IV (KMG-IV): sequencing the most valuable type-strain genomes for metagenomic binning, comparative biology and taxonomic classification.</title>
        <authorList>
            <person name="Goeker M."/>
        </authorList>
    </citation>
    <scope>NUCLEOTIDE SEQUENCE [LARGE SCALE GENOMIC DNA]</scope>
    <source>
        <strain evidence="13 14">DSM 100556</strain>
    </source>
</reference>
<evidence type="ECO:0000259" key="11">
    <source>
        <dbReference type="Pfam" id="PF08532"/>
    </source>
</evidence>
<dbReference type="Gene3D" id="3.40.50.880">
    <property type="match status" value="1"/>
</dbReference>
<keyword evidence="4 6" id="KW-0378">Hydrolase</keyword>
<dbReference type="Pfam" id="PF02449">
    <property type="entry name" value="Glyco_hydro_42"/>
    <property type="match status" value="1"/>
</dbReference>
<dbReference type="EC" id="3.2.1.23" evidence="3 6"/>
<dbReference type="GO" id="GO:0009341">
    <property type="term" value="C:beta-galactosidase complex"/>
    <property type="evidence" value="ECO:0007669"/>
    <property type="project" value="InterPro"/>
</dbReference>
<dbReference type="PIRSF" id="PIRSF001084">
    <property type="entry name" value="B-galactosidase"/>
    <property type="match status" value="1"/>
</dbReference>
<evidence type="ECO:0000256" key="3">
    <source>
        <dbReference type="ARBA" id="ARBA00012756"/>
    </source>
</evidence>
<dbReference type="GO" id="GO:0006012">
    <property type="term" value="P:galactose metabolic process"/>
    <property type="evidence" value="ECO:0007669"/>
    <property type="project" value="InterPro"/>
</dbReference>
<dbReference type="InterPro" id="IPR017853">
    <property type="entry name" value="GH"/>
</dbReference>
<evidence type="ECO:0000313" key="13">
    <source>
        <dbReference type="EMBL" id="TCL57930.1"/>
    </source>
</evidence>
<feature type="active site" description="Nucleophile" evidence="7">
    <location>
        <position position="309"/>
    </location>
</feature>
<dbReference type="Proteomes" id="UP000295718">
    <property type="component" value="Unassembled WGS sequence"/>
</dbReference>
<dbReference type="InterPro" id="IPR013529">
    <property type="entry name" value="Glyco_hydro_42_N"/>
</dbReference>
<keyword evidence="14" id="KW-1185">Reference proteome</keyword>
<dbReference type="InterPro" id="IPR013739">
    <property type="entry name" value="Beta_galactosidase_C"/>
</dbReference>
<evidence type="ECO:0000256" key="2">
    <source>
        <dbReference type="ARBA" id="ARBA00005940"/>
    </source>
</evidence>
<dbReference type="SUPFAM" id="SSF52317">
    <property type="entry name" value="Class I glutamine amidotransferase-like"/>
    <property type="match status" value="1"/>
</dbReference>
<evidence type="ECO:0000256" key="6">
    <source>
        <dbReference type="PIRNR" id="PIRNR001084"/>
    </source>
</evidence>
<comment type="similarity">
    <text evidence="2 6">Belongs to the glycosyl hydrolase 42 family.</text>
</comment>
<gene>
    <name evidence="13" type="ORF">EDD76_10744</name>
</gene>
<dbReference type="AlphaFoldDB" id="A0A4R1QYK7"/>
<dbReference type="CDD" id="cd03143">
    <property type="entry name" value="A4_beta-galactosidase_middle_domain"/>
    <property type="match status" value="1"/>
</dbReference>
<proteinExistence type="inferred from homology"/>
<dbReference type="Pfam" id="PF08532">
    <property type="entry name" value="Glyco_hydro_42M"/>
    <property type="match status" value="1"/>
</dbReference>
<dbReference type="PANTHER" id="PTHR36447">
    <property type="entry name" value="BETA-GALACTOSIDASE GANA"/>
    <property type="match status" value="1"/>
</dbReference>
<keyword evidence="9" id="KW-0862">Zinc</keyword>
<dbReference type="GO" id="GO:0046872">
    <property type="term" value="F:metal ion binding"/>
    <property type="evidence" value="ECO:0007669"/>
    <property type="project" value="UniProtKB-KW"/>
</dbReference>
<feature type="domain" description="Glycoside hydrolase family 42 N-terminal" evidence="10">
    <location>
        <begin position="11"/>
        <end position="388"/>
    </location>
</feature>
<dbReference type="InterPro" id="IPR003476">
    <property type="entry name" value="Glyco_hydro_42"/>
</dbReference>
<evidence type="ECO:0000313" key="14">
    <source>
        <dbReference type="Proteomes" id="UP000295718"/>
    </source>
</evidence>